<feature type="domain" description="WW" evidence="3">
    <location>
        <begin position="117"/>
        <end position="150"/>
    </location>
</feature>
<dbReference type="SUPFAM" id="SSF51045">
    <property type="entry name" value="WW domain"/>
    <property type="match status" value="2"/>
</dbReference>
<proteinExistence type="predicted"/>
<dbReference type="SMART" id="SM00456">
    <property type="entry name" value="WW"/>
    <property type="match status" value="2"/>
</dbReference>
<organism evidence="4 5">
    <name type="scientific">Sphaeroforma arctica JP610</name>
    <dbReference type="NCBI Taxonomy" id="667725"/>
    <lineage>
        <taxon>Eukaryota</taxon>
        <taxon>Ichthyosporea</taxon>
        <taxon>Ichthyophonida</taxon>
        <taxon>Sphaeroforma</taxon>
    </lineage>
</organism>
<feature type="compositionally biased region" description="Pro residues" evidence="2">
    <location>
        <begin position="32"/>
        <end position="41"/>
    </location>
</feature>
<reference evidence="4 5" key="1">
    <citation type="submission" date="2011-02" db="EMBL/GenBank/DDBJ databases">
        <title>The Genome Sequence of Sphaeroforma arctica JP610.</title>
        <authorList>
            <consortium name="The Broad Institute Genome Sequencing Platform"/>
            <person name="Russ C."/>
            <person name="Cuomo C."/>
            <person name="Young S.K."/>
            <person name="Zeng Q."/>
            <person name="Gargeya S."/>
            <person name="Alvarado L."/>
            <person name="Berlin A."/>
            <person name="Chapman S.B."/>
            <person name="Chen Z."/>
            <person name="Freedman E."/>
            <person name="Gellesch M."/>
            <person name="Goldberg J."/>
            <person name="Griggs A."/>
            <person name="Gujja S."/>
            <person name="Heilman E."/>
            <person name="Heiman D."/>
            <person name="Howarth C."/>
            <person name="Mehta T."/>
            <person name="Neiman D."/>
            <person name="Pearson M."/>
            <person name="Roberts A."/>
            <person name="Saif S."/>
            <person name="Shea T."/>
            <person name="Shenoy N."/>
            <person name="Sisk P."/>
            <person name="Stolte C."/>
            <person name="Sykes S."/>
            <person name="White J."/>
            <person name="Yandava C."/>
            <person name="Burger G."/>
            <person name="Gray M.W."/>
            <person name="Holland P.W.H."/>
            <person name="King N."/>
            <person name="Lang F.B.F."/>
            <person name="Roger A.J."/>
            <person name="Ruiz-Trillo I."/>
            <person name="Haas B."/>
            <person name="Nusbaum C."/>
            <person name="Birren B."/>
        </authorList>
    </citation>
    <scope>NUCLEOTIDE SEQUENCE [LARGE SCALE GENOMIC DNA]</scope>
    <source>
        <strain evidence="4 5">JP610</strain>
    </source>
</reference>
<dbReference type="eggNOG" id="KOG0152">
    <property type="taxonomic scope" value="Eukaryota"/>
</dbReference>
<dbReference type="PANTHER" id="PTHR11864">
    <property type="entry name" value="PRE-MRNA-PROCESSING PROTEIN PRP40"/>
    <property type="match status" value="1"/>
</dbReference>
<dbReference type="GeneID" id="25905973"/>
<dbReference type="GO" id="GO:0071004">
    <property type="term" value="C:U2-type prespliceosome"/>
    <property type="evidence" value="ECO:0007669"/>
    <property type="project" value="TreeGrafter"/>
</dbReference>
<dbReference type="OrthoDB" id="187617at2759"/>
<evidence type="ECO:0000256" key="1">
    <source>
        <dbReference type="SAM" id="Coils"/>
    </source>
</evidence>
<dbReference type="Pfam" id="PF25432">
    <property type="entry name" value="FF_PRPF40A"/>
    <property type="match status" value="1"/>
</dbReference>
<dbReference type="RefSeq" id="XP_014156144.1">
    <property type="nucleotide sequence ID" value="XM_014300669.1"/>
</dbReference>
<name>A0A0L0FZI2_9EUKA</name>
<dbReference type="PANTHER" id="PTHR11864:SF0">
    <property type="entry name" value="PRP40 PRE-MRNA PROCESSING FACTOR 40 HOMOLOG A (YEAST)"/>
    <property type="match status" value="1"/>
</dbReference>
<feature type="region of interest" description="Disordered" evidence="2">
    <location>
        <begin position="774"/>
        <end position="929"/>
    </location>
</feature>
<sequence length="929" mass="104632">MSRDFSSGLRGPPPIAGGLAGGPPGFGGGPFRGPPPGPPPGFNAANPSNPINDPMNNMNNGTIRPNSNGIRSTMFTSGPPGVGGGGAGVNNTSPSVSSGAPGVPAVTSASMGPPPRAEEKPLWTPHTTPAGKTYYYNNITKQSSWDKPEEMMTAEEKLLAQSVWKEFKAENKKTYYYNKVTKESVWNEPTELIELKRKAKASLATNGTAEEGPPGIENVNATDSKPVDVKPTTPAPGFIHPSRAHLFGGSMSPAMHASPVVPSPVKAQIKLEPAVKLSAPSYAAVQPEMDTPSVTTTEPKVEPQPTPKPEVIIPTPNADGFLYNTKEEAKNALKGLFAEYNIGSTGHSFDQASKLVQHDVRWGALKTLSEKKQCYNEYRLQRAKEEKEEDIQAERDARDSLRRTIEEHPDIKPYMKWRQVEDLLQESKGFNRLSMRAAMDIFESIQRDRLTEEKNVKKESLRAFTKKYREVLESQPLTVITTWEMARELVDRELETRKTLGLDEKDADSESNVDQNLDEEALAEKEKHRIIREDAEQLLELLQIPEYRIAAIRQFELGILEREKEAEAERRRARELRKRKERRAREAYVLLLKELHATGSIHALSTWKESLILIGPQPAFNAMLDTSGVTAIEIFKLYIVDLYEKLTTDMSTIGMILKGISFEMRGNTSLDEFKQILAGDARAQVITPVNIELTYQKLIEKALVRESEERKEAEKELKRKMRSFAKDLRSLDPLIALTDTWDTIRPRVEGMFHFKNIDLDSHREDVFNEVLTELKSNPAKHEREEGEASSGDEGEYTVSSKDKSSHGRSRKSTKSKYESSSKSKSKSKSSRRSRSRSRNSRSRSRSRTRSVSRSVSRSRSRSRSRGRRTYSSDEEEEKSGRHRHSSRRHKSSHDDRKSKRSRRYSSDEDEDRPKESSRSKKAKKRSRRD</sequence>
<feature type="compositionally biased region" description="Low complexity" evidence="2">
    <location>
        <begin position="93"/>
        <end position="106"/>
    </location>
</feature>
<feature type="coiled-coil region" evidence="1">
    <location>
        <begin position="696"/>
        <end position="723"/>
    </location>
</feature>
<dbReference type="STRING" id="667725.A0A0L0FZI2"/>
<feature type="coiled-coil region" evidence="1">
    <location>
        <begin position="559"/>
        <end position="586"/>
    </location>
</feature>
<dbReference type="Pfam" id="PF00397">
    <property type="entry name" value="WW"/>
    <property type="match status" value="2"/>
</dbReference>
<dbReference type="Proteomes" id="UP000054560">
    <property type="component" value="Unassembled WGS sequence"/>
</dbReference>
<feature type="region of interest" description="Disordered" evidence="2">
    <location>
        <begin position="205"/>
        <end position="227"/>
    </location>
</feature>
<dbReference type="InterPro" id="IPR036020">
    <property type="entry name" value="WW_dom_sf"/>
</dbReference>
<dbReference type="CDD" id="cd00201">
    <property type="entry name" value="WW"/>
    <property type="match status" value="2"/>
</dbReference>
<feature type="compositionally biased region" description="Polar residues" evidence="2">
    <location>
        <begin position="61"/>
        <end position="76"/>
    </location>
</feature>
<feature type="compositionally biased region" description="Low complexity" evidence="2">
    <location>
        <begin position="46"/>
        <end position="60"/>
    </location>
</feature>
<dbReference type="Gene3D" id="1.10.10.440">
    <property type="entry name" value="FF domain"/>
    <property type="match status" value="3"/>
</dbReference>
<dbReference type="PROSITE" id="PS01159">
    <property type="entry name" value="WW_DOMAIN_1"/>
    <property type="match status" value="1"/>
</dbReference>
<dbReference type="InterPro" id="IPR002713">
    <property type="entry name" value="FF_domain"/>
</dbReference>
<dbReference type="GO" id="GO:0045292">
    <property type="term" value="P:mRNA cis splicing, via spliceosome"/>
    <property type="evidence" value="ECO:0007669"/>
    <property type="project" value="InterPro"/>
</dbReference>
<feature type="compositionally biased region" description="Basic residues" evidence="2">
    <location>
        <begin position="823"/>
        <end position="868"/>
    </location>
</feature>
<protein>
    <recommendedName>
        <fullName evidence="3">WW domain-containing protein</fullName>
    </recommendedName>
</protein>
<gene>
    <name evidence="4" type="ORF">SARC_05469</name>
</gene>
<feature type="region of interest" description="Disordered" evidence="2">
    <location>
        <begin position="1"/>
        <end position="132"/>
    </location>
</feature>
<dbReference type="Pfam" id="PF01846">
    <property type="entry name" value="FF"/>
    <property type="match status" value="1"/>
</dbReference>
<dbReference type="AlphaFoldDB" id="A0A0L0FZI2"/>
<dbReference type="SMART" id="SM00441">
    <property type="entry name" value="FF"/>
    <property type="match status" value="4"/>
</dbReference>
<dbReference type="InterPro" id="IPR001202">
    <property type="entry name" value="WW_dom"/>
</dbReference>
<evidence type="ECO:0000313" key="5">
    <source>
        <dbReference type="Proteomes" id="UP000054560"/>
    </source>
</evidence>
<accession>A0A0L0FZI2</accession>
<feature type="compositionally biased region" description="Basic residues" evidence="2">
    <location>
        <begin position="919"/>
        <end position="929"/>
    </location>
</feature>
<dbReference type="InterPro" id="IPR036517">
    <property type="entry name" value="FF_domain_sf"/>
</dbReference>
<feature type="region of interest" description="Disordered" evidence="2">
    <location>
        <begin position="283"/>
        <end position="316"/>
    </location>
</feature>
<evidence type="ECO:0000313" key="4">
    <source>
        <dbReference type="EMBL" id="KNC82242.1"/>
    </source>
</evidence>
<keyword evidence="5" id="KW-1185">Reference proteome</keyword>
<dbReference type="SUPFAM" id="SSF81698">
    <property type="entry name" value="FF domain"/>
    <property type="match status" value="4"/>
</dbReference>
<feature type="compositionally biased region" description="Gly residues" evidence="2">
    <location>
        <begin position="18"/>
        <end position="31"/>
    </location>
</feature>
<dbReference type="EMBL" id="KQ241946">
    <property type="protein sequence ID" value="KNC82242.1"/>
    <property type="molecule type" value="Genomic_DNA"/>
</dbReference>
<feature type="domain" description="WW" evidence="3">
    <location>
        <begin position="164"/>
        <end position="191"/>
    </location>
</feature>
<dbReference type="GO" id="GO:0003723">
    <property type="term" value="F:RNA binding"/>
    <property type="evidence" value="ECO:0007669"/>
    <property type="project" value="TreeGrafter"/>
</dbReference>
<dbReference type="PROSITE" id="PS50020">
    <property type="entry name" value="WW_DOMAIN_2"/>
    <property type="match status" value="2"/>
</dbReference>
<evidence type="ECO:0000259" key="3">
    <source>
        <dbReference type="PROSITE" id="PS50020"/>
    </source>
</evidence>
<evidence type="ECO:0000256" key="2">
    <source>
        <dbReference type="SAM" id="MobiDB-lite"/>
    </source>
</evidence>
<dbReference type="Gene3D" id="2.20.70.10">
    <property type="match status" value="2"/>
</dbReference>
<keyword evidence="1" id="KW-0175">Coiled coil</keyword>
<dbReference type="GO" id="GO:0005685">
    <property type="term" value="C:U1 snRNP"/>
    <property type="evidence" value="ECO:0007669"/>
    <property type="project" value="TreeGrafter"/>
</dbReference>
<feature type="compositionally biased region" description="Basic residues" evidence="2">
    <location>
        <begin position="880"/>
        <end position="891"/>
    </location>
</feature>
<dbReference type="InterPro" id="IPR039726">
    <property type="entry name" value="Prp40-like"/>
</dbReference>